<dbReference type="Proteomes" id="UP001530377">
    <property type="component" value="Unassembled WGS sequence"/>
</dbReference>
<organism evidence="2 3">
    <name type="scientific">Cyclostephanos tholiformis</name>
    <dbReference type="NCBI Taxonomy" id="382380"/>
    <lineage>
        <taxon>Eukaryota</taxon>
        <taxon>Sar</taxon>
        <taxon>Stramenopiles</taxon>
        <taxon>Ochrophyta</taxon>
        <taxon>Bacillariophyta</taxon>
        <taxon>Coscinodiscophyceae</taxon>
        <taxon>Thalassiosirophycidae</taxon>
        <taxon>Stephanodiscales</taxon>
        <taxon>Stephanodiscaceae</taxon>
        <taxon>Cyclostephanos</taxon>
    </lineage>
</organism>
<reference evidence="2 3" key="1">
    <citation type="submission" date="2024-10" db="EMBL/GenBank/DDBJ databases">
        <title>Updated reference genomes for cyclostephanoid diatoms.</title>
        <authorList>
            <person name="Roberts W.R."/>
            <person name="Alverson A.J."/>
        </authorList>
    </citation>
    <scope>NUCLEOTIDE SEQUENCE [LARGE SCALE GENOMIC DNA]</scope>
    <source>
        <strain evidence="2 3">AJA228-03</strain>
    </source>
</reference>
<keyword evidence="1" id="KW-1133">Transmembrane helix</keyword>
<feature type="transmembrane region" description="Helical" evidence="1">
    <location>
        <begin position="70"/>
        <end position="93"/>
    </location>
</feature>
<accession>A0ABD3SQV6</accession>
<keyword evidence="3" id="KW-1185">Reference proteome</keyword>
<keyword evidence="1" id="KW-0812">Transmembrane</keyword>
<feature type="transmembrane region" description="Helical" evidence="1">
    <location>
        <begin position="33"/>
        <end position="50"/>
    </location>
</feature>
<sequence length="393" mass="44810">MAYPTATHHPFDDSSFVDGHHPLAALMIDKDPYATCLLLCHILVVLTYVASTLTGDLSQVDRLWSILPAMYAWICVVDERTALMACLSTLWSIRLTYNFYGRGGYGKWPRLWRGGEEDYRWGVLRSGTLGGRYWTLLTKRWILTAFNLIFVSLLQNYLLLYIASPSLLAWSMATTGGGGGIHDTNTTTRSSTTATISTITTTTTTTTLNVMDYIASLLFVISLLGETVADNQQRAFQNGKKEWTGTRRNNNTITAKRIDVTTTSHPFKEREYEDGFCQSGLFAIVRKPAYAFEQLVWMSYYLFSVAATADYYDRPNYDDGHHRRYYYWNWSMGGWVSLCILFQASGWLTERISMSKYPTYSSYRERVPLYVPGVYSFRRMIVGIAVEDCKKGK</sequence>
<protein>
    <submittedName>
        <fullName evidence="2">Uncharacterized protein</fullName>
    </submittedName>
</protein>
<evidence type="ECO:0000313" key="2">
    <source>
        <dbReference type="EMBL" id="KAL3826932.1"/>
    </source>
</evidence>
<feature type="transmembrane region" description="Helical" evidence="1">
    <location>
        <begin position="332"/>
        <end position="349"/>
    </location>
</feature>
<comment type="caution">
    <text evidence="2">The sequence shown here is derived from an EMBL/GenBank/DDBJ whole genome shotgun (WGS) entry which is preliminary data.</text>
</comment>
<evidence type="ECO:0000256" key="1">
    <source>
        <dbReference type="SAM" id="Phobius"/>
    </source>
</evidence>
<feature type="transmembrane region" description="Helical" evidence="1">
    <location>
        <begin position="210"/>
        <end position="229"/>
    </location>
</feature>
<keyword evidence="1" id="KW-0472">Membrane</keyword>
<dbReference type="InterPro" id="IPR010721">
    <property type="entry name" value="UstE-like"/>
</dbReference>
<dbReference type="EMBL" id="JALLPB020000011">
    <property type="protein sequence ID" value="KAL3826932.1"/>
    <property type="molecule type" value="Genomic_DNA"/>
</dbReference>
<dbReference type="Gene3D" id="1.20.120.1630">
    <property type="match status" value="1"/>
</dbReference>
<feature type="transmembrane region" description="Helical" evidence="1">
    <location>
        <begin position="141"/>
        <end position="163"/>
    </location>
</feature>
<gene>
    <name evidence="2" type="ORF">ACHAXA_006012</name>
</gene>
<dbReference type="Pfam" id="PF06966">
    <property type="entry name" value="DUF1295"/>
    <property type="match status" value="2"/>
</dbReference>
<dbReference type="AlphaFoldDB" id="A0ABD3SQV6"/>
<evidence type="ECO:0000313" key="3">
    <source>
        <dbReference type="Proteomes" id="UP001530377"/>
    </source>
</evidence>
<dbReference type="PANTHER" id="PTHR32251">
    <property type="entry name" value="3-OXO-5-ALPHA-STEROID 4-DEHYDROGENASE"/>
    <property type="match status" value="1"/>
</dbReference>
<name>A0ABD3SQV6_9STRA</name>
<feature type="transmembrane region" description="Helical" evidence="1">
    <location>
        <begin position="295"/>
        <end position="312"/>
    </location>
</feature>
<proteinExistence type="predicted"/>
<dbReference type="PANTHER" id="PTHR32251:SF23">
    <property type="entry name" value="3-OXO-5-ALPHA-STEROID 4-DEHYDROGENASE (DUF1295)"/>
    <property type="match status" value="1"/>
</dbReference>